<accession>A0ABR0SXJ3</accession>
<keyword evidence="2" id="KW-1185">Reference proteome</keyword>
<name>A0ABR0SXJ3_9HYPO</name>
<organism evidence="1 2">
    <name type="scientific">Cladobotryum mycophilum</name>
    <dbReference type="NCBI Taxonomy" id="491253"/>
    <lineage>
        <taxon>Eukaryota</taxon>
        <taxon>Fungi</taxon>
        <taxon>Dikarya</taxon>
        <taxon>Ascomycota</taxon>
        <taxon>Pezizomycotina</taxon>
        <taxon>Sordariomycetes</taxon>
        <taxon>Hypocreomycetidae</taxon>
        <taxon>Hypocreales</taxon>
        <taxon>Hypocreaceae</taxon>
        <taxon>Cladobotryum</taxon>
    </lineage>
</organism>
<dbReference type="Proteomes" id="UP001338125">
    <property type="component" value="Unassembled WGS sequence"/>
</dbReference>
<comment type="caution">
    <text evidence="1">The sequence shown here is derived from an EMBL/GenBank/DDBJ whole genome shotgun (WGS) entry which is preliminary data.</text>
</comment>
<dbReference type="EMBL" id="JAVFKD010000002">
    <property type="protein sequence ID" value="KAK5996832.1"/>
    <property type="molecule type" value="Genomic_DNA"/>
</dbReference>
<protein>
    <submittedName>
        <fullName evidence="1">Uncharacterized protein</fullName>
    </submittedName>
</protein>
<evidence type="ECO:0000313" key="2">
    <source>
        <dbReference type="Proteomes" id="UP001338125"/>
    </source>
</evidence>
<reference evidence="1 2" key="1">
    <citation type="submission" date="2024-01" db="EMBL/GenBank/DDBJ databases">
        <title>Complete genome of Cladobotryum mycophilum ATHUM6906.</title>
        <authorList>
            <person name="Christinaki A.C."/>
            <person name="Myridakis A.I."/>
            <person name="Kouvelis V.N."/>
        </authorList>
    </citation>
    <scope>NUCLEOTIDE SEQUENCE [LARGE SCALE GENOMIC DNA]</scope>
    <source>
        <strain evidence="1 2">ATHUM6906</strain>
    </source>
</reference>
<evidence type="ECO:0000313" key="1">
    <source>
        <dbReference type="EMBL" id="KAK5996832.1"/>
    </source>
</evidence>
<gene>
    <name evidence="1" type="ORF">PT974_02177</name>
</gene>
<sequence length="472" mass="53628">MASYQGSATAPKTVPLLSRMSEKPAIFNLDDFYFERNKDEASTPSGDPTGPWERVTVYTRAWRAYDYNKFGDYDKDGQKIPLAKEISPGGQETPRYIHVGYSLIKPVPIVLEPLNLQDAVIYQLKDVDYASGDEFAGCKFRDILAGINIGPFALLHSAFLIPGNLSRLKRWLSGESFADAFQGAWQLAHRLEELTWGMAKCLQDGLPLQPVATHPLPKFEDMERYLKLRHSGPGTCPGNDVASDKLSITSFATSFEILKRGTVTVSSFKMRLVPVLLYDYPTRLIEILTSFAAKHPKDILHINLMIIACELFHGIRCHPYGMLEDCFKPPRSIKKRLHVPMVDLAGFILYFPHLLRWTETHLLPEYMHPMRFMKHMYTADRHASPLLAMQAYDAKLEEVIPLLRAKRPRVTNIPEDFRITMYPCMMPRSEIPPFGPNPYINPPYPKEIALLGIGSIQIYGLPTYGRTRHVTT</sequence>
<proteinExistence type="predicted"/>